<dbReference type="OrthoDB" id="5295945at2"/>
<comment type="similarity">
    <text evidence="3 11">Belongs to the NadD family.</text>
</comment>
<dbReference type="NCBIfam" id="TIGR00125">
    <property type="entry name" value="cyt_tran_rel"/>
    <property type="match status" value="1"/>
</dbReference>
<comment type="function">
    <text evidence="1 11">Catalyzes the reversible adenylation of nicotinate mononucleotide (NaMN) to nicotinic acid adenine dinucleotide (NaAD).</text>
</comment>
<keyword evidence="14" id="KW-1185">Reference proteome</keyword>
<keyword evidence="4 11" id="KW-0662">Pyridine nucleotide biosynthesis</keyword>
<keyword evidence="5 11" id="KW-0808">Transferase</keyword>
<proteinExistence type="inferred from homology"/>
<protein>
    <recommendedName>
        <fullName evidence="11">Probable nicotinate-nucleotide adenylyltransferase</fullName>
        <ecNumber evidence="11">2.7.7.18</ecNumber>
    </recommendedName>
    <alternativeName>
        <fullName evidence="11">Deamido-NAD(+) diphosphorylase</fullName>
    </alternativeName>
    <alternativeName>
        <fullName evidence="11">Deamido-NAD(+) pyrophosphorylase</fullName>
    </alternativeName>
    <alternativeName>
        <fullName evidence="11">Nicotinate mononucleotide adenylyltransferase</fullName>
        <shortName evidence="11">NaMN adenylyltransferase</shortName>
    </alternativeName>
</protein>
<evidence type="ECO:0000256" key="10">
    <source>
        <dbReference type="ARBA" id="ARBA00048721"/>
    </source>
</evidence>
<feature type="domain" description="Cytidyltransferase-like" evidence="12">
    <location>
        <begin position="22"/>
        <end position="202"/>
    </location>
</feature>
<dbReference type="GO" id="GO:0009435">
    <property type="term" value="P:NAD+ biosynthetic process"/>
    <property type="evidence" value="ECO:0007669"/>
    <property type="project" value="UniProtKB-UniRule"/>
</dbReference>
<evidence type="ECO:0000313" key="13">
    <source>
        <dbReference type="EMBL" id="TDO16588.1"/>
    </source>
</evidence>
<accession>A0A4R6I637</accession>
<evidence type="ECO:0000256" key="4">
    <source>
        <dbReference type="ARBA" id="ARBA00022642"/>
    </source>
</evidence>
<evidence type="ECO:0000256" key="8">
    <source>
        <dbReference type="ARBA" id="ARBA00022840"/>
    </source>
</evidence>
<dbReference type="CDD" id="cd02165">
    <property type="entry name" value="NMNAT"/>
    <property type="match status" value="1"/>
</dbReference>
<evidence type="ECO:0000256" key="2">
    <source>
        <dbReference type="ARBA" id="ARBA00005019"/>
    </source>
</evidence>
<evidence type="ECO:0000256" key="9">
    <source>
        <dbReference type="ARBA" id="ARBA00023027"/>
    </source>
</evidence>
<dbReference type="PANTHER" id="PTHR39321">
    <property type="entry name" value="NICOTINATE-NUCLEOTIDE ADENYLYLTRANSFERASE-RELATED"/>
    <property type="match status" value="1"/>
</dbReference>
<dbReference type="RefSeq" id="WP_133481023.1">
    <property type="nucleotide sequence ID" value="NZ_SNWH01000001.1"/>
</dbReference>
<evidence type="ECO:0000256" key="1">
    <source>
        <dbReference type="ARBA" id="ARBA00002324"/>
    </source>
</evidence>
<evidence type="ECO:0000256" key="3">
    <source>
        <dbReference type="ARBA" id="ARBA00009014"/>
    </source>
</evidence>
<dbReference type="InterPro" id="IPR004821">
    <property type="entry name" value="Cyt_trans-like"/>
</dbReference>
<keyword evidence="9 11" id="KW-0520">NAD</keyword>
<dbReference type="Proteomes" id="UP000295150">
    <property type="component" value="Unassembled WGS sequence"/>
</dbReference>
<organism evidence="13 14">
    <name type="scientific">Halomonas ventosae</name>
    <dbReference type="NCBI Taxonomy" id="229007"/>
    <lineage>
        <taxon>Bacteria</taxon>
        <taxon>Pseudomonadati</taxon>
        <taxon>Pseudomonadota</taxon>
        <taxon>Gammaproteobacteria</taxon>
        <taxon>Oceanospirillales</taxon>
        <taxon>Halomonadaceae</taxon>
        <taxon>Halomonas</taxon>
    </lineage>
</organism>
<dbReference type="PANTHER" id="PTHR39321:SF3">
    <property type="entry name" value="PHOSPHOPANTETHEINE ADENYLYLTRANSFERASE"/>
    <property type="match status" value="1"/>
</dbReference>
<dbReference type="NCBIfam" id="TIGR00482">
    <property type="entry name" value="nicotinate (nicotinamide) nucleotide adenylyltransferase"/>
    <property type="match status" value="1"/>
</dbReference>
<name>A0A4R6I637_9GAMM</name>
<dbReference type="Gene3D" id="3.40.50.620">
    <property type="entry name" value="HUPs"/>
    <property type="match status" value="1"/>
</dbReference>
<evidence type="ECO:0000256" key="5">
    <source>
        <dbReference type="ARBA" id="ARBA00022679"/>
    </source>
</evidence>
<keyword evidence="7 11" id="KW-0547">Nucleotide-binding</keyword>
<dbReference type="AlphaFoldDB" id="A0A4R6I637"/>
<reference evidence="13 14" key="1">
    <citation type="submission" date="2019-03" db="EMBL/GenBank/DDBJ databases">
        <title>Freshwater and sediment microbial communities from various areas in North America, analyzing microbe dynamics in response to fracking.</title>
        <authorList>
            <person name="Lamendella R."/>
        </authorList>
    </citation>
    <scope>NUCLEOTIDE SEQUENCE [LARGE SCALE GENOMIC DNA]</scope>
    <source>
        <strain evidence="13 14">1_TX</strain>
    </source>
</reference>
<evidence type="ECO:0000256" key="7">
    <source>
        <dbReference type="ARBA" id="ARBA00022741"/>
    </source>
</evidence>
<dbReference type="UniPathway" id="UPA00253">
    <property type="reaction ID" value="UER00332"/>
</dbReference>
<dbReference type="EMBL" id="SNWH01000001">
    <property type="protein sequence ID" value="TDO16588.1"/>
    <property type="molecule type" value="Genomic_DNA"/>
</dbReference>
<dbReference type="Pfam" id="PF01467">
    <property type="entry name" value="CTP_transf_like"/>
    <property type="match status" value="1"/>
</dbReference>
<evidence type="ECO:0000256" key="11">
    <source>
        <dbReference type="HAMAP-Rule" id="MF_00244"/>
    </source>
</evidence>
<dbReference type="GO" id="GO:0004515">
    <property type="term" value="F:nicotinate-nucleotide adenylyltransferase activity"/>
    <property type="evidence" value="ECO:0007669"/>
    <property type="project" value="UniProtKB-UniRule"/>
</dbReference>
<evidence type="ECO:0000256" key="6">
    <source>
        <dbReference type="ARBA" id="ARBA00022695"/>
    </source>
</evidence>
<comment type="caution">
    <text evidence="13">The sequence shown here is derived from an EMBL/GenBank/DDBJ whole genome shotgun (WGS) entry which is preliminary data.</text>
</comment>
<gene>
    <name evidence="11" type="primary">nadD</name>
    <name evidence="13" type="ORF">DFO68_101116</name>
</gene>
<keyword evidence="6 11" id="KW-0548">Nucleotidyltransferase</keyword>
<comment type="catalytic activity">
    <reaction evidence="10 11">
        <text>nicotinate beta-D-ribonucleotide + ATP + H(+) = deamido-NAD(+) + diphosphate</text>
        <dbReference type="Rhea" id="RHEA:22860"/>
        <dbReference type="ChEBI" id="CHEBI:15378"/>
        <dbReference type="ChEBI" id="CHEBI:30616"/>
        <dbReference type="ChEBI" id="CHEBI:33019"/>
        <dbReference type="ChEBI" id="CHEBI:57502"/>
        <dbReference type="ChEBI" id="CHEBI:58437"/>
        <dbReference type="EC" id="2.7.7.18"/>
    </reaction>
</comment>
<dbReference type="SUPFAM" id="SSF52374">
    <property type="entry name" value="Nucleotidylyl transferase"/>
    <property type="match status" value="1"/>
</dbReference>
<dbReference type="EC" id="2.7.7.18" evidence="11"/>
<sequence>MSETGLPVGADRQLPAPPRVAMLGGTFDPVHVGHLRSAVELCEALALDRVHMVPAATPPLRGEPWVSPGERLALLRLGIGDTPGLVADPRELERDGPSYSADTLASLRRELGDEARLVMALGHDAFLRLADWHEPERLFTLAHVVVIDRPDHQAALPDALVELLAGREVEEGEALMARPAGRLLRLRLPSRMAISATELRHRLATGLSVRYLLPEAVEAYLLVRGLYRHG</sequence>
<evidence type="ECO:0000313" key="14">
    <source>
        <dbReference type="Proteomes" id="UP000295150"/>
    </source>
</evidence>
<dbReference type="InterPro" id="IPR014729">
    <property type="entry name" value="Rossmann-like_a/b/a_fold"/>
</dbReference>
<comment type="pathway">
    <text evidence="2 11">Cofactor biosynthesis; NAD(+) biosynthesis; deamido-NAD(+) from nicotinate D-ribonucleotide: step 1/1.</text>
</comment>
<keyword evidence="8 11" id="KW-0067">ATP-binding</keyword>
<dbReference type="InterPro" id="IPR005248">
    <property type="entry name" value="NadD/NMNAT"/>
</dbReference>
<dbReference type="HAMAP" id="MF_00244">
    <property type="entry name" value="NaMN_adenylyltr"/>
    <property type="match status" value="1"/>
</dbReference>
<dbReference type="GO" id="GO:0005524">
    <property type="term" value="F:ATP binding"/>
    <property type="evidence" value="ECO:0007669"/>
    <property type="project" value="UniProtKB-KW"/>
</dbReference>
<evidence type="ECO:0000259" key="12">
    <source>
        <dbReference type="Pfam" id="PF01467"/>
    </source>
</evidence>
<dbReference type="NCBIfam" id="NF000839">
    <property type="entry name" value="PRK00071.1-1"/>
    <property type="match status" value="1"/>
</dbReference>